<dbReference type="KEGG" id="hhsr:HSR6_1494"/>
<keyword evidence="4" id="KW-1185">Reference proteome</keyword>
<name>A0A1J1AED6_9EURY</name>
<organism evidence="3 4">
    <name type="scientific">Halodesulfurarchaeum formicicum</name>
    <dbReference type="NCBI Taxonomy" id="1873524"/>
    <lineage>
        <taxon>Archaea</taxon>
        <taxon>Methanobacteriati</taxon>
        <taxon>Methanobacteriota</taxon>
        <taxon>Stenosarchaea group</taxon>
        <taxon>Halobacteria</taxon>
        <taxon>Halobacteriales</taxon>
        <taxon>Halobacteriaceae</taxon>
        <taxon>Halodesulfurarchaeum</taxon>
    </lineage>
</organism>
<evidence type="ECO:0000256" key="2">
    <source>
        <dbReference type="SAM" id="Phobius"/>
    </source>
</evidence>
<keyword evidence="1" id="KW-0175">Coiled coil</keyword>
<dbReference type="Proteomes" id="UP000186165">
    <property type="component" value="Chromosome"/>
</dbReference>
<evidence type="ECO:0000256" key="1">
    <source>
        <dbReference type="SAM" id="Coils"/>
    </source>
</evidence>
<accession>A0A1J1AED6</accession>
<gene>
    <name evidence="3" type="ORF">HSR6_1494</name>
</gene>
<keyword evidence="2" id="KW-1133">Transmembrane helix</keyword>
<keyword evidence="2" id="KW-0472">Membrane</keyword>
<sequence>MGRGLRDGGFKPDPTPVIGMERTRSLRWAGRYFLYTTGLGLLGLLLVGLGGYLAYSGLMLGPETIYGVPYPHVTSTSFFGIVPVVLGVVVWRVGKAWALYHTLSGAVSEELGDTYDTEHVKSDIVAVLDDRLADMQQDLQSVNREVRDLKEAEEFEFNTAD</sequence>
<dbReference type="AlphaFoldDB" id="A0A1J1AED6"/>
<feature type="transmembrane region" description="Helical" evidence="2">
    <location>
        <begin position="75"/>
        <end position="94"/>
    </location>
</feature>
<proteinExistence type="predicted"/>
<dbReference type="EMBL" id="CP016804">
    <property type="protein sequence ID" value="APE95937.1"/>
    <property type="molecule type" value="Genomic_DNA"/>
</dbReference>
<evidence type="ECO:0000313" key="4">
    <source>
        <dbReference type="Proteomes" id="UP000186165"/>
    </source>
</evidence>
<keyword evidence="2" id="KW-0812">Transmembrane</keyword>
<reference evidence="4" key="1">
    <citation type="submission" date="2016-08" db="EMBL/GenBank/DDBJ databases">
        <title>Discovery of first anaerobic lithoheterotrophic haloarchae widely represented in hypersaline habitats.</title>
        <authorList>
            <person name="Sorokin D.Y."/>
            <person name="Kublanov I.V."/>
            <person name="Roman P."/>
            <person name="Sinninghe Damste J.S."/>
            <person name="Golyshin P.N."/>
            <person name="Rojo D."/>
            <person name="Ciordia S."/>
            <person name="Mena Md.C."/>
            <person name="Ferrer M."/>
            <person name="Smedile F."/>
            <person name="Messina E."/>
            <person name="La Cono V."/>
            <person name="Yakimov M.M."/>
        </authorList>
    </citation>
    <scope>NUCLEOTIDE SEQUENCE [LARGE SCALE GENOMIC DNA]</scope>
    <source>
        <strain evidence="4">HSR6</strain>
    </source>
</reference>
<feature type="coiled-coil region" evidence="1">
    <location>
        <begin position="125"/>
        <end position="152"/>
    </location>
</feature>
<protein>
    <submittedName>
        <fullName evidence="3">Uncharacterized protein</fullName>
    </submittedName>
</protein>
<evidence type="ECO:0000313" key="3">
    <source>
        <dbReference type="EMBL" id="APE95937.1"/>
    </source>
</evidence>
<feature type="transmembrane region" description="Helical" evidence="2">
    <location>
        <begin position="32"/>
        <end position="55"/>
    </location>
</feature>